<gene>
    <name evidence="1" type="ORF">MTUNDRAET4_0088</name>
</gene>
<geneLocation type="plasmid" evidence="1 2">
    <name>3</name>
</geneLocation>
<proteinExistence type="predicted"/>
<keyword evidence="1" id="KW-0614">Plasmid</keyword>
<name>A0A4V6INA0_METTU</name>
<sequence>MFPSFRFLGIDPHVERAVAHVGKAIEAVRCADAGVQADAEAVAMRFIREISGEIGQSALDAGEIFLVEAPLGCLFEIDCEAFGDDGAVSVELQFVDFGGLDGAGGHWVSPL</sequence>
<evidence type="ECO:0000313" key="1">
    <source>
        <dbReference type="EMBL" id="VFU17534.1"/>
    </source>
</evidence>
<reference evidence="1 2" key="1">
    <citation type="submission" date="2019-03" db="EMBL/GenBank/DDBJ databases">
        <authorList>
            <person name="Kox A.R. M."/>
        </authorList>
    </citation>
    <scope>NUCLEOTIDE SEQUENCE [LARGE SCALE GENOMIC DNA]</scope>
    <source>
        <strain evidence="1">MTUNDRAET4 annotated genome</strain>
        <plasmid evidence="2">3</plasmid>
    </source>
</reference>
<protein>
    <submittedName>
        <fullName evidence="1">Uncharacterized protein</fullName>
    </submittedName>
</protein>
<organism evidence="1 2">
    <name type="scientific">Methylocella tundrae</name>
    <dbReference type="NCBI Taxonomy" id="227605"/>
    <lineage>
        <taxon>Bacteria</taxon>
        <taxon>Pseudomonadati</taxon>
        <taxon>Pseudomonadota</taxon>
        <taxon>Alphaproteobacteria</taxon>
        <taxon>Hyphomicrobiales</taxon>
        <taxon>Beijerinckiaceae</taxon>
        <taxon>Methylocella</taxon>
    </lineage>
</organism>
<dbReference type="KEGG" id="mtun:MTUNDRAET4_0088.2"/>
<dbReference type="AlphaFoldDB" id="A0A4V6INA0"/>
<accession>A0A4V6INA0</accession>
<evidence type="ECO:0000313" key="2">
    <source>
        <dbReference type="Proteomes" id="UP000294360"/>
    </source>
</evidence>
<dbReference type="Proteomes" id="UP000294360">
    <property type="component" value="Plasmid 3"/>
</dbReference>
<dbReference type="EMBL" id="LR536452">
    <property type="protein sequence ID" value="VFU17534.1"/>
    <property type="molecule type" value="Genomic_DNA"/>
</dbReference>